<keyword evidence="4" id="KW-1185">Reference proteome</keyword>
<dbReference type="AlphaFoldDB" id="A0AAE0FVX4"/>
<reference evidence="3" key="2">
    <citation type="submission" date="2023-06" db="EMBL/GenBank/DDBJ databases">
        <title>Long-read-based genome assembly of the green algal bacterivore Cymbomonas tetramitiformis.</title>
        <authorList>
            <person name="Gyaltshen Y."/>
            <person name="Rozenberg A."/>
            <person name="Paasch A."/>
            <person name="Burns J.A."/>
            <person name="Warring S."/>
            <person name="Larson R."/>
            <person name="Maurer-Alcala X."/>
            <person name="Dacks J."/>
            <person name="Kim E."/>
        </authorList>
    </citation>
    <scope>NUCLEOTIDE SEQUENCE</scope>
    <source>
        <strain evidence="3">PLY_AMNH</strain>
    </source>
</reference>
<protein>
    <submittedName>
        <fullName evidence="3">Uncharacterized protein</fullName>
    </submittedName>
</protein>
<evidence type="ECO:0000313" key="3">
    <source>
        <dbReference type="EMBL" id="KAK3266904.1"/>
    </source>
</evidence>
<dbReference type="EMBL" id="LGRX02012758">
    <property type="protein sequence ID" value="KAK3266904.1"/>
    <property type="molecule type" value="Genomic_DNA"/>
</dbReference>
<name>A0AAE0FVX4_9CHLO</name>
<feature type="compositionally biased region" description="Basic residues" evidence="1">
    <location>
        <begin position="1"/>
        <end position="10"/>
    </location>
</feature>
<feature type="region of interest" description="Disordered" evidence="1">
    <location>
        <begin position="1"/>
        <end position="58"/>
    </location>
</feature>
<sequence length="191" mass="20611">METHLKKKHGATLTKEAPPISSIFKRSSDSNTVDAAGEPLPTSTDQNDPGNEDLDPASNPLKRAVVSVEDQSTSLSDEAPASRTGLATVVQVSSILTMLTNMRLESTELRTSINDLPNLVAIRQTGVYTVTVVNIVDPDSAAGTWVEASGTAFPDDGKRAILEIEEVKDLFLAALDRQHYAPVLDEFIRHD</sequence>
<comment type="caution">
    <text evidence="3">The sequence shown here is derived from an EMBL/GenBank/DDBJ whole genome shotgun (WGS) entry which is preliminary data.</text>
</comment>
<organism evidence="3 4">
    <name type="scientific">Cymbomonas tetramitiformis</name>
    <dbReference type="NCBI Taxonomy" id="36881"/>
    <lineage>
        <taxon>Eukaryota</taxon>
        <taxon>Viridiplantae</taxon>
        <taxon>Chlorophyta</taxon>
        <taxon>Pyramimonadophyceae</taxon>
        <taxon>Pyramimonadales</taxon>
        <taxon>Pyramimonadaceae</taxon>
        <taxon>Cymbomonas</taxon>
    </lineage>
</organism>
<dbReference type="Proteomes" id="UP001190700">
    <property type="component" value="Unassembled WGS sequence"/>
</dbReference>
<dbReference type="EMBL" id="LGRX02029636">
    <property type="protein sequence ID" value="KAK3246619.1"/>
    <property type="molecule type" value="Genomic_DNA"/>
</dbReference>
<accession>A0AAE0FVX4</accession>
<reference evidence="3 4" key="1">
    <citation type="journal article" date="2015" name="Genome Biol. Evol.">
        <title>Comparative Genomics of a Bacterivorous Green Alga Reveals Evolutionary Causalities and Consequences of Phago-Mixotrophic Mode of Nutrition.</title>
        <authorList>
            <person name="Burns J.A."/>
            <person name="Paasch A."/>
            <person name="Narechania A."/>
            <person name="Kim E."/>
        </authorList>
    </citation>
    <scope>NUCLEOTIDE SEQUENCE [LARGE SCALE GENOMIC DNA]</scope>
    <source>
        <strain evidence="3">PLY_AMNH</strain>
    </source>
</reference>
<proteinExistence type="predicted"/>
<gene>
    <name evidence="3" type="ORF">CYMTET_24507</name>
    <name evidence="2" type="ORF">CYMTET_43852</name>
</gene>
<evidence type="ECO:0000256" key="1">
    <source>
        <dbReference type="SAM" id="MobiDB-lite"/>
    </source>
</evidence>
<evidence type="ECO:0000313" key="4">
    <source>
        <dbReference type="Proteomes" id="UP001190700"/>
    </source>
</evidence>
<evidence type="ECO:0000313" key="2">
    <source>
        <dbReference type="EMBL" id="KAK3246619.1"/>
    </source>
</evidence>